<feature type="region of interest" description="Disordered" evidence="1">
    <location>
        <begin position="1"/>
        <end position="31"/>
    </location>
</feature>
<organismHost>
    <name type="scientific">Cercopithecidae</name>
    <name type="common">Old World monkeys</name>
    <dbReference type="NCBI Taxonomy" id="9527"/>
</organismHost>
<evidence type="ECO:0000313" key="2">
    <source>
        <dbReference type="EMBL" id="AFV26117.1"/>
    </source>
</evidence>
<sequence length="31" mass="3402">SISTRTRNSQPEKEQKKEVVSTVASDLGLGR</sequence>
<dbReference type="EMBL" id="JX860412">
    <property type="protein sequence ID" value="AFV26117.1"/>
    <property type="molecule type" value="Genomic_DNA"/>
</dbReference>
<reference evidence="2" key="2">
    <citation type="submission" date="2012-09" db="EMBL/GenBank/DDBJ databases">
        <authorList>
            <person name="Fischer W.M."/>
            <person name="Apetrei C."/>
            <person name="Santiago M.L."/>
            <person name="Li Y."/>
            <person name="Goutam R."/>
            <person name="Pandrea I."/>
            <person name="Shaw G.M."/>
            <person name="Hahn B.H."/>
            <person name="Letvin N.L."/>
            <person name="Nabel G.J."/>
            <person name="Korber B.T."/>
        </authorList>
    </citation>
    <scope>NUCLEOTIDE SEQUENCE</scope>
    <source>
        <strain evidence="2">CFU233_F6</strain>
    </source>
</reference>
<name>K4MLD4_SIV</name>
<accession>K4MLD4</accession>
<feature type="compositionally biased region" description="Basic and acidic residues" evidence="1">
    <location>
        <begin position="10"/>
        <end position="19"/>
    </location>
</feature>
<protein>
    <submittedName>
        <fullName evidence="2">Tat protein</fullName>
    </submittedName>
</protein>
<organismHost>
    <name type="scientific">Pan troglodytes</name>
    <name type="common">Chimpanzee</name>
    <dbReference type="NCBI Taxonomy" id="9598"/>
</organismHost>
<reference evidence="2" key="1">
    <citation type="journal article" date="2012" name="J. Virol.">
        <title>Distinct evolutionary pressures underlie diversity in simian immunodeficiency virus and human immunodeficiency virus lineages.</title>
        <authorList>
            <person name="Fischer W."/>
            <person name="Apetrei C."/>
            <person name="Santiago M.L."/>
            <person name="Li Y."/>
            <person name="Gautam R."/>
            <person name="Pandrea I."/>
            <person name="Shaw G.M."/>
            <person name="Hahn B.H."/>
            <person name="Letvin N.L."/>
            <person name="Nabel G.J."/>
            <person name="Korber B.T."/>
        </authorList>
    </citation>
    <scope>NUCLEOTIDE SEQUENCE</scope>
    <source>
        <strain evidence="2">CFU233_F6</strain>
    </source>
</reference>
<feature type="non-terminal residue" evidence="2">
    <location>
        <position position="1"/>
    </location>
</feature>
<proteinExistence type="predicted"/>
<evidence type="ECO:0000256" key="1">
    <source>
        <dbReference type="SAM" id="MobiDB-lite"/>
    </source>
</evidence>
<organism evidence="2">
    <name type="scientific">Simian immunodeficiency virus</name>
    <name type="common">SIV</name>
    <dbReference type="NCBI Taxonomy" id="11723"/>
    <lineage>
        <taxon>Viruses</taxon>
        <taxon>Riboviria</taxon>
        <taxon>Pararnavirae</taxon>
        <taxon>Artverviricota</taxon>
        <taxon>Revtraviricetes</taxon>
        <taxon>Ortervirales</taxon>
        <taxon>Retroviridae</taxon>
        <taxon>Orthoretrovirinae</taxon>
        <taxon>Lentivirus</taxon>
        <taxon>Lentivirus simimdef</taxon>
    </lineage>
</organism>